<evidence type="ECO:0000313" key="2">
    <source>
        <dbReference type="Proteomes" id="UP001055072"/>
    </source>
</evidence>
<dbReference type="Proteomes" id="UP001055072">
    <property type="component" value="Unassembled WGS sequence"/>
</dbReference>
<comment type="caution">
    <text evidence="1">The sequence shown here is derived from an EMBL/GenBank/DDBJ whole genome shotgun (WGS) entry which is preliminary data.</text>
</comment>
<dbReference type="EMBL" id="MU274923">
    <property type="protein sequence ID" value="KAI0086539.1"/>
    <property type="molecule type" value="Genomic_DNA"/>
</dbReference>
<accession>A0ACB8TX40</accession>
<gene>
    <name evidence="1" type="ORF">BDY19DRAFT_894660</name>
</gene>
<sequence length="150" mass="16198">MLEEPLGRSPAYLGPAHRPFIEDSFFRDSFQNALRPAVDVSEQGNNYIVEAELPGVQKENVQVRIGDGGRSVTIEGKVCYSGSKAVTTAGSEATQLTTERSFVGTSSFTRTVWLPRRVDSSNVSAQLKDGVLTLTIPKAEDPGSVEVPVQ</sequence>
<keyword evidence="2" id="KW-1185">Reference proteome</keyword>
<protein>
    <submittedName>
        <fullName evidence="1">HSP20-like chaperone</fullName>
    </submittedName>
</protein>
<organism evidence="1 2">
    <name type="scientific">Irpex rosettiformis</name>
    <dbReference type="NCBI Taxonomy" id="378272"/>
    <lineage>
        <taxon>Eukaryota</taxon>
        <taxon>Fungi</taxon>
        <taxon>Dikarya</taxon>
        <taxon>Basidiomycota</taxon>
        <taxon>Agaricomycotina</taxon>
        <taxon>Agaricomycetes</taxon>
        <taxon>Polyporales</taxon>
        <taxon>Irpicaceae</taxon>
        <taxon>Irpex</taxon>
    </lineage>
</organism>
<proteinExistence type="predicted"/>
<reference evidence="1" key="1">
    <citation type="journal article" date="2021" name="Environ. Microbiol.">
        <title>Gene family expansions and transcriptome signatures uncover fungal adaptations to wood decay.</title>
        <authorList>
            <person name="Hage H."/>
            <person name="Miyauchi S."/>
            <person name="Viragh M."/>
            <person name="Drula E."/>
            <person name="Min B."/>
            <person name="Chaduli D."/>
            <person name="Navarro D."/>
            <person name="Favel A."/>
            <person name="Norest M."/>
            <person name="Lesage-Meessen L."/>
            <person name="Balint B."/>
            <person name="Merenyi Z."/>
            <person name="de Eugenio L."/>
            <person name="Morin E."/>
            <person name="Martinez A.T."/>
            <person name="Baldrian P."/>
            <person name="Stursova M."/>
            <person name="Martinez M.J."/>
            <person name="Novotny C."/>
            <person name="Magnuson J.K."/>
            <person name="Spatafora J.W."/>
            <person name="Maurice S."/>
            <person name="Pangilinan J."/>
            <person name="Andreopoulos W."/>
            <person name="LaButti K."/>
            <person name="Hundley H."/>
            <person name="Na H."/>
            <person name="Kuo A."/>
            <person name="Barry K."/>
            <person name="Lipzen A."/>
            <person name="Henrissat B."/>
            <person name="Riley R."/>
            <person name="Ahrendt S."/>
            <person name="Nagy L.G."/>
            <person name="Grigoriev I.V."/>
            <person name="Martin F."/>
            <person name="Rosso M.N."/>
        </authorList>
    </citation>
    <scope>NUCLEOTIDE SEQUENCE</scope>
    <source>
        <strain evidence="1">CBS 384.51</strain>
    </source>
</reference>
<name>A0ACB8TX40_9APHY</name>
<evidence type="ECO:0000313" key="1">
    <source>
        <dbReference type="EMBL" id="KAI0086539.1"/>
    </source>
</evidence>